<feature type="signal peptide" evidence="7">
    <location>
        <begin position="1"/>
        <end position="21"/>
    </location>
</feature>
<keyword evidence="5" id="KW-0482">Metalloprotease</keyword>
<dbReference type="InterPro" id="IPR001506">
    <property type="entry name" value="Peptidase_M12A"/>
</dbReference>
<evidence type="ECO:0000313" key="10">
    <source>
        <dbReference type="WBParaSite" id="SVE_1309800.1"/>
    </source>
</evidence>
<dbReference type="WBParaSite" id="SVE_1309800.1">
    <property type="protein sequence ID" value="SVE_1309800.1"/>
    <property type="gene ID" value="SVE_1309800"/>
</dbReference>
<keyword evidence="9" id="KW-1185">Reference proteome</keyword>
<dbReference type="GO" id="GO:0004222">
    <property type="term" value="F:metalloendopeptidase activity"/>
    <property type="evidence" value="ECO:0007669"/>
    <property type="project" value="InterPro"/>
</dbReference>
<organism evidence="9 10">
    <name type="scientific">Strongyloides venezuelensis</name>
    <name type="common">Threadworm</name>
    <dbReference type="NCBI Taxonomy" id="75913"/>
    <lineage>
        <taxon>Eukaryota</taxon>
        <taxon>Metazoa</taxon>
        <taxon>Ecdysozoa</taxon>
        <taxon>Nematoda</taxon>
        <taxon>Chromadorea</taxon>
        <taxon>Rhabditida</taxon>
        <taxon>Tylenchina</taxon>
        <taxon>Panagrolaimomorpha</taxon>
        <taxon>Strongyloidoidea</taxon>
        <taxon>Strongyloididae</taxon>
        <taxon>Strongyloides</taxon>
    </lineage>
</organism>
<dbReference type="InterPro" id="IPR024079">
    <property type="entry name" value="MetalloPept_cat_dom_sf"/>
</dbReference>
<evidence type="ECO:0000256" key="1">
    <source>
        <dbReference type="ARBA" id="ARBA00022670"/>
    </source>
</evidence>
<dbReference type="PANTHER" id="PTHR10127">
    <property type="entry name" value="DISCOIDIN, CUB, EGF, LAMININ , AND ZINC METALLOPROTEASE DOMAIN CONTAINING"/>
    <property type="match status" value="1"/>
</dbReference>
<name>A0A0K0FS38_STRVS</name>
<feature type="domain" description="Peptidase metallopeptidase" evidence="8">
    <location>
        <begin position="34"/>
        <end position="176"/>
    </location>
</feature>
<keyword evidence="6" id="KW-1015">Disulfide bond</keyword>
<keyword evidence="2" id="KW-0479">Metal-binding</keyword>
<proteinExistence type="predicted"/>
<evidence type="ECO:0000256" key="7">
    <source>
        <dbReference type="SAM" id="SignalP"/>
    </source>
</evidence>
<dbReference type="Proteomes" id="UP000035680">
    <property type="component" value="Unassembled WGS sequence"/>
</dbReference>
<keyword evidence="7" id="KW-0732">Signal</keyword>
<keyword evidence="3" id="KW-0378">Hydrolase</keyword>
<evidence type="ECO:0000313" key="9">
    <source>
        <dbReference type="Proteomes" id="UP000035680"/>
    </source>
</evidence>
<dbReference type="GO" id="GO:0006508">
    <property type="term" value="P:proteolysis"/>
    <property type="evidence" value="ECO:0007669"/>
    <property type="project" value="UniProtKB-KW"/>
</dbReference>
<evidence type="ECO:0000256" key="6">
    <source>
        <dbReference type="ARBA" id="ARBA00023157"/>
    </source>
</evidence>
<feature type="chain" id="PRO_5005330033" evidence="7">
    <location>
        <begin position="22"/>
        <end position="381"/>
    </location>
</feature>
<keyword evidence="4" id="KW-0862">Zinc</keyword>
<evidence type="ECO:0000256" key="5">
    <source>
        <dbReference type="ARBA" id="ARBA00023049"/>
    </source>
</evidence>
<evidence type="ECO:0000259" key="8">
    <source>
        <dbReference type="SMART" id="SM00235"/>
    </source>
</evidence>
<reference evidence="10" key="2">
    <citation type="submission" date="2015-08" db="UniProtKB">
        <authorList>
            <consortium name="WormBaseParasite"/>
        </authorList>
    </citation>
    <scope>IDENTIFICATION</scope>
</reference>
<dbReference type="InterPro" id="IPR006026">
    <property type="entry name" value="Peptidase_Metallo"/>
</dbReference>
<reference evidence="9" key="1">
    <citation type="submission" date="2014-07" db="EMBL/GenBank/DDBJ databases">
        <authorList>
            <person name="Martin A.A"/>
            <person name="De Silva N."/>
        </authorList>
    </citation>
    <scope>NUCLEOTIDE SEQUENCE</scope>
</reference>
<sequence length="381" mass="45434">MCKFLLFFILLAICVRQDILGKKKKKPSKKLPELKPRFNNTISYYVDYSMFEYETFIQNIFKDLELSDCLKFKQKNTEIKYSGINYFLTSNKSDIKLYDDLTKPTNIYLTKSDISGNYRLPYFLTGMALGLISELTRYDRDKYVTTYLENVNPFYMKFYKKEAIRRDYLGSFDYGSVMLLSDSFAKKSRNATYTYKLYPHYNHVIQLFDGFTVNDHRRLYFIYCKDKCPNLQKCHNHGWPLKDCKTCHCYHYHFKGLKCESYIKHNSHSCGKRFYKSFSKKLIISRKSINDTCAFIIESPKKKKISITIKSFIFRGNPSCIGYEGLHIYYQSEWSGKPFYLCYNATNITLPPLSKKIYIYYYTYARDLTDFTIMYHDAYKK</sequence>
<evidence type="ECO:0000256" key="3">
    <source>
        <dbReference type="ARBA" id="ARBA00022801"/>
    </source>
</evidence>
<dbReference type="PANTHER" id="PTHR10127:SF780">
    <property type="entry name" value="METALLOENDOPEPTIDASE"/>
    <property type="match status" value="1"/>
</dbReference>
<dbReference type="GO" id="GO:0008270">
    <property type="term" value="F:zinc ion binding"/>
    <property type="evidence" value="ECO:0007669"/>
    <property type="project" value="InterPro"/>
</dbReference>
<dbReference type="SMART" id="SM00235">
    <property type="entry name" value="ZnMc"/>
    <property type="match status" value="1"/>
</dbReference>
<keyword evidence="1" id="KW-0645">Protease</keyword>
<dbReference type="Gene3D" id="3.40.390.10">
    <property type="entry name" value="Collagenase (Catalytic Domain)"/>
    <property type="match status" value="1"/>
</dbReference>
<protein>
    <submittedName>
        <fullName evidence="10">ZnMc domain-containing protein</fullName>
    </submittedName>
</protein>
<accession>A0A0K0FS38</accession>
<dbReference type="Pfam" id="PF01400">
    <property type="entry name" value="Astacin"/>
    <property type="match status" value="1"/>
</dbReference>
<evidence type="ECO:0000256" key="4">
    <source>
        <dbReference type="ARBA" id="ARBA00022833"/>
    </source>
</evidence>
<evidence type="ECO:0000256" key="2">
    <source>
        <dbReference type="ARBA" id="ARBA00022723"/>
    </source>
</evidence>
<dbReference type="AlphaFoldDB" id="A0A0K0FS38"/>
<dbReference type="SUPFAM" id="SSF55486">
    <property type="entry name" value="Metalloproteases ('zincins'), catalytic domain"/>
    <property type="match status" value="1"/>
</dbReference>